<dbReference type="Proteomes" id="UP000000663">
    <property type="component" value="Chromosome"/>
</dbReference>
<keyword evidence="2" id="KW-1185">Reference proteome</keyword>
<dbReference type="AlphaFoldDB" id="Q0W3U5"/>
<dbReference type="GeneID" id="5142799"/>
<dbReference type="STRING" id="351160.RCIX1737"/>
<organism evidence="1 2">
    <name type="scientific">Methanocella arvoryzae (strain DSM 22066 / NBRC 105507 / MRE50)</name>
    <dbReference type="NCBI Taxonomy" id="351160"/>
    <lineage>
        <taxon>Archaea</taxon>
        <taxon>Methanobacteriati</taxon>
        <taxon>Methanobacteriota</taxon>
        <taxon>Stenosarchaea group</taxon>
        <taxon>Methanomicrobia</taxon>
        <taxon>Methanocellales</taxon>
        <taxon>Methanocellaceae</taxon>
        <taxon>Methanocella</taxon>
    </lineage>
</organism>
<dbReference type="EMBL" id="AM114193">
    <property type="protein sequence ID" value="CAJ36948.1"/>
    <property type="molecule type" value="Genomic_DNA"/>
</dbReference>
<accession>Q0W3U5</accession>
<reference evidence="1 2" key="1">
    <citation type="journal article" date="2006" name="Science">
        <title>Genome of rice cluster I archaea -- the key methane producers in the rice rhizosphere.</title>
        <authorList>
            <person name="Erkel C."/>
            <person name="Kube M."/>
            <person name="Reinhardt R."/>
            <person name="Liesack W."/>
        </authorList>
    </citation>
    <scope>NUCLEOTIDE SEQUENCE [LARGE SCALE GENOMIC DNA]</scope>
    <source>
        <strain evidence="2">DSM 22066 / NBRC 105507 / MRE50</strain>
    </source>
</reference>
<name>Q0W3U5_METAR</name>
<evidence type="ECO:0000313" key="1">
    <source>
        <dbReference type="EMBL" id="CAJ36948.1"/>
    </source>
</evidence>
<sequence length="189" mass="21021">MASFRIVRAAICLALLALIFTSLLPASATAVAYEALPAGSFGSPGPTMYGNSQFKASIADAMDYLREEYPDDYGRVAYWISEIRPTGTYTRIDNHGICYIDSDDARASKYWLAGVLIHEAQHTYDDNVYFLDHSYTARESEARALAVQGAYLGSVNGWTEDQVQSWVDGYLAQNYWETIPVKYGDSPLK</sequence>
<proteinExistence type="predicted"/>
<protein>
    <submittedName>
        <fullName evidence="1">Uncharacterized protein</fullName>
    </submittedName>
</protein>
<dbReference type="RefSeq" id="WP_012035618.1">
    <property type="nucleotide sequence ID" value="NC_009464.1"/>
</dbReference>
<gene>
    <name evidence="1" type="ORF">RCIX1737</name>
</gene>
<dbReference type="KEGG" id="rci:RCIX1737"/>
<evidence type="ECO:0000313" key="2">
    <source>
        <dbReference type="Proteomes" id="UP000000663"/>
    </source>
</evidence>